<organism evidence="9 10">
    <name type="scientific">Dothistroma septosporum (strain NZE10 / CBS 128990)</name>
    <name type="common">Red band needle blight fungus</name>
    <name type="synonym">Mycosphaerella pini</name>
    <dbReference type="NCBI Taxonomy" id="675120"/>
    <lineage>
        <taxon>Eukaryota</taxon>
        <taxon>Fungi</taxon>
        <taxon>Dikarya</taxon>
        <taxon>Ascomycota</taxon>
        <taxon>Pezizomycotina</taxon>
        <taxon>Dothideomycetes</taxon>
        <taxon>Dothideomycetidae</taxon>
        <taxon>Mycosphaerellales</taxon>
        <taxon>Mycosphaerellaceae</taxon>
        <taxon>Dothistroma</taxon>
    </lineage>
</organism>
<keyword evidence="3" id="KW-0158">Chromosome</keyword>
<reference evidence="9 10" key="2">
    <citation type="journal article" date="2012" name="PLoS Pathog.">
        <title>Diverse lifestyles and strategies of plant pathogenesis encoded in the genomes of eighteen Dothideomycetes fungi.</title>
        <authorList>
            <person name="Ohm R.A."/>
            <person name="Feau N."/>
            <person name="Henrissat B."/>
            <person name="Schoch C.L."/>
            <person name="Horwitz B.A."/>
            <person name="Barry K.W."/>
            <person name="Condon B.J."/>
            <person name="Copeland A.C."/>
            <person name="Dhillon B."/>
            <person name="Glaser F."/>
            <person name="Hesse C.N."/>
            <person name="Kosti I."/>
            <person name="LaButti K."/>
            <person name="Lindquist E.A."/>
            <person name="Lucas S."/>
            <person name="Salamov A.A."/>
            <person name="Bradshaw R.E."/>
            <person name="Ciuffetti L."/>
            <person name="Hamelin R.C."/>
            <person name="Kema G.H.J."/>
            <person name="Lawrence C."/>
            <person name="Scott J.A."/>
            <person name="Spatafora J.W."/>
            <person name="Turgeon B.G."/>
            <person name="de Wit P.J.G.M."/>
            <person name="Zhong S."/>
            <person name="Goodwin S.B."/>
            <person name="Grigoriev I.V."/>
        </authorList>
    </citation>
    <scope>NUCLEOTIDE SEQUENCE [LARGE SCALE GENOMIC DNA]</scope>
    <source>
        <strain evidence="10">NZE10 / CBS 128990</strain>
    </source>
</reference>
<feature type="region of interest" description="Disordered" evidence="7">
    <location>
        <begin position="995"/>
        <end position="1103"/>
    </location>
</feature>
<protein>
    <recommendedName>
        <fullName evidence="8">Telomere-associated protein Rif1 N-terminal domain-containing protein</fullName>
    </recommendedName>
</protein>
<dbReference type="OrthoDB" id="1659429at2759"/>
<accession>N1Q5F6</accession>
<evidence type="ECO:0000256" key="1">
    <source>
        <dbReference type="ARBA" id="ARBA00004123"/>
    </source>
</evidence>
<proteinExistence type="predicted"/>
<evidence type="ECO:0000256" key="2">
    <source>
        <dbReference type="ARBA" id="ARBA00004574"/>
    </source>
</evidence>
<sequence>MMQSVLNQLAAPSRDGRRDAYLAINGALKAYEGVPEPQAMIEKMDILQQFISRDMVWKDQNGKLDSAIVSQALNLTCAILHHPRTSPALDDDFRTFVVDRSIAVMEQADVPKAIIKIHAYLLSQQRFASHIVTAARADRLVTALQTVEERCSGNSIVSARLIAYQRLIEAQPNVMIRRMRDWIEHIFHGMLSNINDTRVRAIETCTHAGLYFGNQPQAATIMYELCERSVGNQEDSGQEQEQTYGDYFTDRLNQMALDKEQAVQAPQVWGAVILLFRHKKRPIEKWPKFKQWLQTIQRCLNSGDIEIKQQANIAWNKLVFAVMPDASTDQTLRSMLRVPIVAGLEKRGSDKLSQQQRQLAMDSYCNLLHYGMRPTLSHEELDKAWELYVESVLGNTSKGGVKVQVSMCRILDGLLKKSDGVWNANAANMSESIKPDELPRLDAKWVRSRIGTVLSVLEPILQSSMCSSPDSNRYVDSCWKLLLQAVAEAGTQEVKTSTELKEALAQLTNFFRRLWHSSAEPAKCTDGSVWIRRYEALLETAVDSLGAAHFVEDILAKTSADDVEAAPTPSHRMSKHSKVAYSPFVFLLALYYQPTNALQAENVYTKSASWFLDLLAGTKGTVSGTLGLLHRSMQVCCEQAETVHICRSLWPVVAATSMNALSSRRTTSPQHDAQVMGVALKSSLNILSYGLRYAQGHSACLDQIQAMYQAICQAAKYYAHDGGVALGVMEPFAKTILDMALDIELEVLLQVTTSILENGVWPKSRQELERDRKALWAISLDPPRSTVFDPFEHVYALANSAMQRGYDSLDKENAVRPLAYVALPQAITAFAQRCPQSMSLAALRKLQPGFATWVQDKQRMLFPKTATSTTVYPNGQMIQLWSQWALLLEQLPKKDSLLLQSLEILIAAGFSSPSREIVNKTIASWNATFGQQQALEYPVILRPILRARRAQAEIVLPNFPKEDEGEEEIELPEFVETQGFSSFEIGLEAAFKSTPRPAFSKKHRSEHATARNSPAPLIQRSNVASRRSRLSTTPKVRLRHDDSQIDFAPINTSPKLTREESQFLTEHQREVKARQHGDAQMFPDLSSSPMAQSTAKSKSIAKK</sequence>
<dbReference type="PANTHER" id="PTHR22928:SF3">
    <property type="entry name" value="TELOMERE-ASSOCIATED PROTEIN RIF1"/>
    <property type="match status" value="1"/>
</dbReference>
<dbReference type="GO" id="GO:0000723">
    <property type="term" value="P:telomere maintenance"/>
    <property type="evidence" value="ECO:0007669"/>
    <property type="project" value="TreeGrafter"/>
</dbReference>
<evidence type="ECO:0000256" key="7">
    <source>
        <dbReference type="SAM" id="MobiDB-lite"/>
    </source>
</evidence>
<evidence type="ECO:0000256" key="4">
    <source>
        <dbReference type="ARBA" id="ARBA00022895"/>
    </source>
</evidence>
<feature type="domain" description="Telomere-associated protein Rif1 N-terminal" evidence="8">
    <location>
        <begin position="9"/>
        <end position="389"/>
    </location>
</feature>
<dbReference type="HOGENOM" id="CLU_000830_1_0_1"/>
<evidence type="ECO:0000256" key="5">
    <source>
        <dbReference type="ARBA" id="ARBA00023242"/>
    </source>
</evidence>
<dbReference type="eggNOG" id="ENOG502QSZW">
    <property type="taxonomic scope" value="Eukaryota"/>
</dbReference>
<evidence type="ECO:0000313" key="9">
    <source>
        <dbReference type="EMBL" id="EME50259.1"/>
    </source>
</evidence>
<dbReference type="STRING" id="675120.N1Q5F6"/>
<dbReference type="OMA" id="FMTPPHL"/>
<dbReference type="AlphaFoldDB" id="N1Q5F6"/>
<name>N1Q5F6_DOTSN</name>
<keyword evidence="5" id="KW-0539">Nucleus</keyword>
<feature type="compositionally biased region" description="Polar residues" evidence="7">
    <location>
        <begin position="1019"/>
        <end position="1034"/>
    </location>
</feature>
<dbReference type="InterPro" id="IPR016024">
    <property type="entry name" value="ARM-type_fold"/>
</dbReference>
<evidence type="ECO:0000259" key="8">
    <source>
        <dbReference type="Pfam" id="PF12231"/>
    </source>
</evidence>
<gene>
    <name evidence="9" type="ORF">DOTSEDRAFT_117469</name>
</gene>
<dbReference type="EMBL" id="KB446535">
    <property type="protein sequence ID" value="EME50259.1"/>
    <property type="molecule type" value="Genomic_DNA"/>
</dbReference>
<dbReference type="GO" id="GO:0140445">
    <property type="term" value="C:chromosome, telomeric repeat region"/>
    <property type="evidence" value="ECO:0007669"/>
    <property type="project" value="TreeGrafter"/>
</dbReference>
<evidence type="ECO:0000256" key="6">
    <source>
        <dbReference type="ARBA" id="ARBA00023306"/>
    </source>
</evidence>
<evidence type="ECO:0000313" key="10">
    <source>
        <dbReference type="Proteomes" id="UP000016933"/>
    </source>
</evidence>
<feature type="non-terminal residue" evidence="9">
    <location>
        <position position="1103"/>
    </location>
</feature>
<dbReference type="GO" id="GO:0005634">
    <property type="term" value="C:nucleus"/>
    <property type="evidence" value="ECO:0007669"/>
    <property type="project" value="UniProtKB-SubCell"/>
</dbReference>
<reference evidence="10" key="1">
    <citation type="journal article" date="2012" name="PLoS Genet.">
        <title>The genomes of the fungal plant pathogens Cladosporium fulvum and Dothistroma septosporum reveal adaptation to different hosts and lifestyles but also signatures of common ancestry.</title>
        <authorList>
            <person name="de Wit P.J.G.M."/>
            <person name="van der Burgt A."/>
            <person name="Oekmen B."/>
            <person name="Stergiopoulos I."/>
            <person name="Abd-Elsalam K.A."/>
            <person name="Aerts A.L."/>
            <person name="Bahkali A.H."/>
            <person name="Beenen H.G."/>
            <person name="Chettri P."/>
            <person name="Cox M.P."/>
            <person name="Datema E."/>
            <person name="de Vries R.P."/>
            <person name="Dhillon B."/>
            <person name="Ganley A.R."/>
            <person name="Griffiths S.A."/>
            <person name="Guo Y."/>
            <person name="Hamelin R.C."/>
            <person name="Henrissat B."/>
            <person name="Kabir M.S."/>
            <person name="Jashni M.K."/>
            <person name="Kema G."/>
            <person name="Klaubauf S."/>
            <person name="Lapidus A."/>
            <person name="Levasseur A."/>
            <person name="Lindquist E."/>
            <person name="Mehrabi R."/>
            <person name="Ohm R.A."/>
            <person name="Owen T.J."/>
            <person name="Salamov A."/>
            <person name="Schwelm A."/>
            <person name="Schijlen E."/>
            <person name="Sun H."/>
            <person name="van den Burg H.A."/>
            <person name="van Ham R.C.H.J."/>
            <person name="Zhang S."/>
            <person name="Goodwin S.B."/>
            <person name="Grigoriev I.V."/>
            <person name="Collemare J."/>
            <person name="Bradshaw R.E."/>
        </authorList>
    </citation>
    <scope>NUCLEOTIDE SEQUENCE [LARGE SCALE GENOMIC DNA]</scope>
    <source>
        <strain evidence="10">NZE10 / CBS 128990</strain>
    </source>
</reference>
<dbReference type="Proteomes" id="UP000016933">
    <property type="component" value="Unassembled WGS sequence"/>
</dbReference>
<dbReference type="InterPro" id="IPR022031">
    <property type="entry name" value="Rif1_N"/>
</dbReference>
<feature type="compositionally biased region" description="Basic and acidic residues" evidence="7">
    <location>
        <begin position="1056"/>
        <end position="1077"/>
    </location>
</feature>
<dbReference type="SUPFAM" id="SSF48371">
    <property type="entry name" value="ARM repeat"/>
    <property type="match status" value="1"/>
</dbReference>
<evidence type="ECO:0000256" key="3">
    <source>
        <dbReference type="ARBA" id="ARBA00022454"/>
    </source>
</evidence>
<dbReference type="Pfam" id="PF12231">
    <property type="entry name" value="Rif1_N"/>
    <property type="match status" value="1"/>
</dbReference>
<keyword evidence="10" id="KW-1185">Reference proteome</keyword>
<feature type="compositionally biased region" description="Polar residues" evidence="7">
    <location>
        <begin position="1085"/>
        <end position="1097"/>
    </location>
</feature>
<keyword evidence="6" id="KW-0131">Cell cycle</keyword>
<dbReference type="PANTHER" id="PTHR22928">
    <property type="entry name" value="TELOMERE-ASSOCIATED PROTEIN RIF1"/>
    <property type="match status" value="1"/>
</dbReference>
<comment type="subcellular location">
    <subcellularLocation>
        <location evidence="2">Chromosome</location>
        <location evidence="2">Telomere</location>
    </subcellularLocation>
    <subcellularLocation>
        <location evidence="1">Nucleus</location>
    </subcellularLocation>
</comment>
<keyword evidence="4" id="KW-0779">Telomere</keyword>